<protein>
    <recommendedName>
        <fullName evidence="8">Rhodopsin domain-containing protein</fullName>
    </recommendedName>
</protein>
<keyword evidence="10" id="KW-1185">Reference proteome</keyword>
<dbReference type="InterPro" id="IPR052337">
    <property type="entry name" value="SAT4-like"/>
</dbReference>
<evidence type="ECO:0000259" key="8">
    <source>
        <dbReference type="Pfam" id="PF20684"/>
    </source>
</evidence>
<evidence type="ECO:0000313" key="10">
    <source>
        <dbReference type="Proteomes" id="UP001392437"/>
    </source>
</evidence>
<dbReference type="EMBL" id="JAQQWP010000003">
    <property type="protein sequence ID" value="KAK8123807.1"/>
    <property type="molecule type" value="Genomic_DNA"/>
</dbReference>
<evidence type="ECO:0000256" key="3">
    <source>
        <dbReference type="ARBA" id="ARBA00022989"/>
    </source>
</evidence>
<evidence type="ECO:0000256" key="6">
    <source>
        <dbReference type="SAM" id="MobiDB-lite"/>
    </source>
</evidence>
<gene>
    <name evidence="9" type="ORF">PG999_003725</name>
</gene>
<sequence>MATPVEDGYESIPIQNAGQICFIVTCVLTMVIPTTLVALRFLARSRFSSASLDASDWCIALALLFVLALCIVDFFMIFKGGFTFDLKDILVRFGPGALNTFFRCMTAWPLLWNCCVLTSKLSVLAMYQTLMPIPRMTMAVRVVGTFIILYNVGGFITGLAICQPFEKNYDWAGVVKGSCGDVKTYYEWLSAINVISDVIVLLLPLPFIYNLQLQLRKKLVLIAMFSVGFITCAVTIYRQTLLPSLDSTNPTGTGMLAFLFSTIEIGVAVSLACVPFLRPLFRGTFGSSSRSHPTPVSGHAFSKGGNGGKAAPSRRGAKGSPSCTRPDRRSS</sequence>
<dbReference type="AlphaFoldDB" id="A0AAW0R4D9"/>
<keyword evidence="4 7" id="KW-0472">Membrane</keyword>
<feature type="transmembrane region" description="Helical" evidence="7">
    <location>
        <begin position="17"/>
        <end position="42"/>
    </location>
</feature>
<evidence type="ECO:0000256" key="1">
    <source>
        <dbReference type="ARBA" id="ARBA00004141"/>
    </source>
</evidence>
<keyword evidence="3 7" id="KW-1133">Transmembrane helix</keyword>
<feature type="transmembrane region" description="Helical" evidence="7">
    <location>
        <begin position="110"/>
        <end position="127"/>
    </location>
</feature>
<feature type="transmembrane region" description="Helical" evidence="7">
    <location>
        <begin position="188"/>
        <end position="207"/>
    </location>
</feature>
<feature type="transmembrane region" description="Helical" evidence="7">
    <location>
        <begin position="219"/>
        <end position="237"/>
    </location>
</feature>
<dbReference type="GO" id="GO:0016020">
    <property type="term" value="C:membrane"/>
    <property type="evidence" value="ECO:0007669"/>
    <property type="project" value="UniProtKB-SubCell"/>
</dbReference>
<evidence type="ECO:0000313" key="9">
    <source>
        <dbReference type="EMBL" id="KAK8123807.1"/>
    </source>
</evidence>
<proteinExistence type="inferred from homology"/>
<feature type="domain" description="Rhodopsin" evidence="8">
    <location>
        <begin position="39"/>
        <end position="282"/>
    </location>
</feature>
<reference evidence="9 10" key="1">
    <citation type="submission" date="2023-01" db="EMBL/GenBank/DDBJ databases">
        <title>Analysis of 21 Apiospora genomes using comparative genomics revels a genus with tremendous synthesis potential of carbohydrate active enzymes and secondary metabolites.</title>
        <authorList>
            <person name="Sorensen T."/>
        </authorList>
    </citation>
    <scope>NUCLEOTIDE SEQUENCE [LARGE SCALE GENOMIC DNA]</scope>
    <source>
        <strain evidence="9 10">CBS 117206</strain>
    </source>
</reference>
<comment type="similarity">
    <text evidence="5">Belongs to the SAT4 family.</text>
</comment>
<dbReference type="PANTHER" id="PTHR33048">
    <property type="entry name" value="PTH11-LIKE INTEGRAL MEMBRANE PROTEIN (AFU_ORTHOLOGUE AFUA_5G11245)"/>
    <property type="match status" value="1"/>
</dbReference>
<feature type="transmembrane region" description="Helical" evidence="7">
    <location>
        <begin position="54"/>
        <end position="78"/>
    </location>
</feature>
<evidence type="ECO:0000256" key="7">
    <source>
        <dbReference type="SAM" id="Phobius"/>
    </source>
</evidence>
<organism evidence="9 10">
    <name type="scientific">Apiospora kogelbergensis</name>
    <dbReference type="NCBI Taxonomy" id="1337665"/>
    <lineage>
        <taxon>Eukaryota</taxon>
        <taxon>Fungi</taxon>
        <taxon>Dikarya</taxon>
        <taxon>Ascomycota</taxon>
        <taxon>Pezizomycotina</taxon>
        <taxon>Sordariomycetes</taxon>
        <taxon>Xylariomycetidae</taxon>
        <taxon>Amphisphaeriales</taxon>
        <taxon>Apiosporaceae</taxon>
        <taxon>Apiospora</taxon>
    </lineage>
</organism>
<keyword evidence="2 7" id="KW-0812">Transmembrane</keyword>
<name>A0AAW0R4D9_9PEZI</name>
<accession>A0AAW0R4D9</accession>
<feature type="transmembrane region" description="Helical" evidence="7">
    <location>
        <begin position="139"/>
        <end position="161"/>
    </location>
</feature>
<dbReference type="PANTHER" id="PTHR33048:SF57">
    <property type="entry name" value="INTEGRAL MEMBRANE PROTEIN-RELATED"/>
    <property type="match status" value="1"/>
</dbReference>
<evidence type="ECO:0000256" key="5">
    <source>
        <dbReference type="ARBA" id="ARBA00038359"/>
    </source>
</evidence>
<feature type="transmembrane region" description="Helical" evidence="7">
    <location>
        <begin position="257"/>
        <end position="277"/>
    </location>
</feature>
<evidence type="ECO:0000256" key="2">
    <source>
        <dbReference type="ARBA" id="ARBA00022692"/>
    </source>
</evidence>
<feature type="region of interest" description="Disordered" evidence="6">
    <location>
        <begin position="286"/>
        <end position="331"/>
    </location>
</feature>
<dbReference type="Proteomes" id="UP001392437">
    <property type="component" value="Unassembled WGS sequence"/>
</dbReference>
<dbReference type="InterPro" id="IPR049326">
    <property type="entry name" value="Rhodopsin_dom_fungi"/>
</dbReference>
<evidence type="ECO:0000256" key="4">
    <source>
        <dbReference type="ARBA" id="ARBA00023136"/>
    </source>
</evidence>
<comment type="subcellular location">
    <subcellularLocation>
        <location evidence="1">Membrane</location>
        <topology evidence="1">Multi-pass membrane protein</topology>
    </subcellularLocation>
</comment>
<dbReference type="Pfam" id="PF20684">
    <property type="entry name" value="Fung_rhodopsin"/>
    <property type="match status" value="1"/>
</dbReference>
<comment type="caution">
    <text evidence="9">The sequence shown here is derived from an EMBL/GenBank/DDBJ whole genome shotgun (WGS) entry which is preliminary data.</text>
</comment>